<sequence length="287" mass="31448">MVTRQQSVSFTDEDSKEVKIYTFSEGDPKGKEKEERKLSLWRQDLKRPGQIARRTAIEFVGTTFLMYFAATTCAGFPDNGSVLHKSLTMTCIYATLIQALSFTGGCHLNPMVTIAFAVLGKISWVRIMAYTNAHYVAAVLGTYIYKITTPEDMQGFALCANRLNEDAGVTWWQGLIIEAVVTAAMILVVLTVTDERGRLLPGGSVVIGLAYGAGHLMAIPYTSAGMNPARSLGPAILAKYWIHNWVFAFGPQIGIKFAALAYWLLNKRAETPAPTAADQPVKGDEQL</sequence>
<feature type="transmembrane region" description="Helical" evidence="7">
    <location>
        <begin position="127"/>
        <end position="145"/>
    </location>
</feature>
<comment type="similarity">
    <text evidence="2 6">Belongs to the MIP/aquaporin (TC 1.A.8) family.</text>
</comment>
<keyword evidence="6" id="KW-0813">Transport</keyword>
<dbReference type="PRINTS" id="PR00783">
    <property type="entry name" value="MINTRINSICP"/>
</dbReference>
<dbReference type="SUPFAM" id="SSF81338">
    <property type="entry name" value="Aquaporin-like"/>
    <property type="match status" value="1"/>
</dbReference>
<dbReference type="Pfam" id="PF00230">
    <property type="entry name" value="MIP"/>
    <property type="match status" value="1"/>
</dbReference>
<dbReference type="PANTHER" id="PTHR19139:SF199">
    <property type="entry name" value="MIP17260P"/>
    <property type="match status" value="1"/>
</dbReference>
<dbReference type="InterPro" id="IPR000425">
    <property type="entry name" value="MIP"/>
</dbReference>
<accession>A0A1B6JHG5</accession>
<comment type="subcellular location">
    <subcellularLocation>
        <location evidence="1">Membrane</location>
        <topology evidence="1">Multi-pass membrane protein</topology>
    </subcellularLocation>
</comment>
<dbReference type="InterPro" id="IPR034294">
    <property type="entry name" value="Aquaporin_transptr"/>
</dbReference>
<evidence type="ECO:0000256" key="2">
    <source>
        <dbReference type="ARBA" id="ARBA00006175"/>
    </source>
</evidence>
<dbReference type="GO" id="GO:0005886">
    <property type="term" value="C:plasma membrane"/>
    <property type="evidence" value="ECO:0007669"/>
    <property type="project" value="TreeGrafter"/>
</dbReference>
<evidence type="ECO:0000256" key="5">
    <source>
        <dbReference type="ARBA" id="ARBA00023136"/>
    </source>
</evidence>
<dbReference type="Gene3D" id="1.20.1080.10">
    <property type="entry name" value="Glycerol uptake facilitator protein"/>
    <property type="match status" value="1"/>
</dbReference>
<reference evidence="8" key="1">
    <citation type="submission" date="2015-11" db="EMBL/GenBank/DDBJ databases">
        <title>De novo transcriptome assembly of four potential Pierce s Disease insect vectors from Arizona vineyards.</title>
        <authorList>
            <person name="Tassone E.E."/>
        </authorList>
    </citation>
    <scope>NUCLEOTIDE SEQUENCE</scope>
</reference>
<dbReference type="EMBL" id="GECU01009005">
    <property type="protein sequence ID" value="JAS98701.1"/>
    <property type="molecule type" value="Transcribed_RNA"/>
</dbReference>
<keyword evidence="4 7" id="KW-1133">Transmembrane helix</keyword>
<protein>
    <recommendedName>
        <fullName evidence="9">Aquaporin</fullName>
    </recommendedName>
</protein>
<gene>
    <name evidence="8" type="ORF">g.13586</name>
</gene>
<dbReference type="GO" id="GO:0015267">
    <property type="term" value="F:channel activity"/>
    <property type="evidence" value="ECO:0007669"/>
    <property type="project" value="InterPro"/>
</dbReference>
<evidence type="ECO:0000256" key="6">
    <source>
        <dbReference type="RuleBase" id="RU000477"/>
    </source>
</evidence>
<evidence type="ECO:0000256" key="1">
    <source>
        <dbReference type="ARBA" id="ARBA00004141"/>
    </source>
</evidence>
<evidence type="ECO:0008006" key="9">
    <source>
        <dbReference type="Google" id="ProtNLM"/>
    </source>
</evidence>
<proteinExistence type="inferred from homology"/>
<feature type="transmembrane region" description="Helical" evidence="7">
    <location>
        <begin position="241"/>
        <end position="265"/>
    </location>
</feature>
<evidence type="ECO:0000256" key="7">
    <source>
        <dbReference type="SAM" id="Phobius"/>
    </source>
</evidence>
<feature type="transmembrane region" description="Helical" evidence="7">
    <location>
        <begin position="97"/>
        <end position="120"/>
    </location>
</feature>
<evidence type="ECO:0000313" key="8">
    <source>
        <dbReference type="EMBL" id="JAS98701.1"/>
    </source>
</evidence>
<feature type="transmembrane region" description="Helical" evidence="7">
    <location>
        <begin position="171"/>
        <end position="192"/>
    </location>
</feature>
<evidence type="ECO:0000256" key="3">
    <source>
        <dbReference type="ARBA" id="ARBA00022692"/>
    </source>
</evidence>
<dbReference type="AlphaFoldDB" id="A0A1B6JHG5"/>
<name>A0A1B6JHG5_9HEMI</name>
<dbReference type="InterPro" id="IPR023271">
    <property type="entry name" value="Aquaporin-like"/>
</dbReference>
<feature type="transmembrane region" description="Helical" evidence="7">
    <location>
        <begin position="199"/>
        <end position="221"/>
    </location>
</feature>
<keyword evidence="3 6" id="KW-0812">Transmembrane</keyword>
<dbReference type="PANTHER" id="PTHR19139">
    <property type="entry name" value="AQUAPORIN TRANSPORTER"/>
    <property type="match status" value="1"/>
</dbReference>
<feature type="transmembrane region" description="Helical" evidence="7">
    <location>
        <begin position="56"/>
        <end position="77"/>
    </location>
</feature>
<organism evidence="8">
    <name type="scientific">Homalodisca liturata</name>
    <dbReference type="NCBI Taxonomy" id="320908"/>
    <lineage>
        <taxon>Eukaryota</taxon>
        <taxon>Metazoa</taxon>
        <taxon>Ecdysozoa</taxon>
        <taxon>Arthropoda</taxon>
        <taxon>Hexapoda</taxon>
        <taxon>Insecta</taxon>
        <taxon>Pterygota</taxon>
        <taxon>Neoptera</taxon>
        <taxon>Paraneoptera</taxon>
        <taxon>Hemiptera</taxon>
        <taxon>Auchenorrhyncha</taxon>
        <taxon>Membracoidea</taxon>
        <taxon>Cicadellidae</taxon>
        <taxon>Cicadellinae</taxon>
        <taxon>Proconiini</taxon>
        <taxon>Homalodisca</taxon>
    </lineage>
</organism>
<evidence type="ECO:0000256" key="4">
    <source>
        <dbReference type="ARBA" id="ARBA00022989"/>
    </source>
</evidence>
<keyword evidence="5 7" id="KW-0472">Membrane</keyword>